<comment type="caution">
    <text evidence="1">The sequence shown here is derived from an EMBL/GenBank/DDBJ whole genome shotgun (WGS) entry which is preliminary data.</text>
</comment>
<evidence type="ECO:0000313" key="2">
    <source>
        <dbReference type="Proteomes" id="UP000828941"/>
    </source>
</evidence>
<dbReference type="Proteomes" id="UP000828941">
    <property type="component" value="Chromosome 7"/>
</dbReference>
<sequence length="416" mass="45953">MASKPASEVLKPTAEAKAQLASPISNTQPASQLSKPTGEALKPSAEKATQPASPSRLASASFVSQQQKEKMTSFEPVSQQSKPKTKSPLKAIPNPQEQNQAENPEKVSNGNSKSPLDSQDKFLKPEEREKMAPRPIKEAKAKDPTSSQSQSIRRKTTTKLHTTASTSSTFQSDKKPEETTEKKLKFSTSNPSGNDLRVVSSTEPTNKNISTISLQKDIREEVSKFVQKLADEHPKQNTDDDEKSVSIITIAGDNRGATMQIGSESSKKEESVHIHRAYKTNPDESPEVTTDEEEGESSGEESQSGKEKDEEGKAYVNSNVQSINNSLMFHGSIAERDPGVQLIFPQNKQENAQKAQEKPAFVTRKLTYQPTVRRRCLRGLFLEPSDSDPDNPEKPRRHGCKFRCGENKEEKDTESM</sequence>
<gene>
    <name evidence="1" type="ORF">L6164_017450</name>
</gene>
<name>A0ACB9N958_BAUVA</name>
<keyword evidence="2" id="KW-1185">Reference proteome</keyword>
<reference evidence="1 2" key="1">
    <citation type="journal article" date="2022" name="DNA Res.">
        <title>Chromosomal-level genome assembly of the orchid tree Bauhinia variegata (Leguminosae; Cercidoideae) supports the allotetraploid origin hypothesis of Bauhinia.</title>
        <authorList>
            <person name="Zhong Y."/>
            <person name="Chen Y."/>
            <person name="Zheng D."/>
            <person name="Pang J."/>
            <person name="Liu Y."/>
            <person name="Luo S."/>
            <person name="Meng S."/>
            <person name="Qian L."/>
            <person name="Wei D."/>
            <person name="Dai S."/>
            <person name="Zhou R."/>
        </authorList>
    </citation>
    <scope>NUCLEOTIDE SEQUENCE [LARGE SCALE GENOMIC DNA]</scope>
    <source>
        <strain evidence="1">BV-YZ2020</strain>
    </source>
</reference>
<accession>A0ACB9N958</accession>
<evidence type="ECO:0000313" key="1">
    <source>
        <dbReference type="EMBL" id="KAI4332553.1"/>
    </source>
</evidence>
<protein>
    <submittedName>
        <fullName evidence="1">Uncharacterized protein</fullName>
    </submittedName>
</protein>
<dbReference type="EMBL" id="CM039432">
    <property type="protein sequence ID" value="KAI4332553.1"/>
    <property type="molecule type" value="Genomic_DNA"/>
</dbReference>
<organism evidence="1 2">
    <name type="scientific">Bauhinia variegata</name>
    <name type="common">Purple orchid tree</name>
    <name type="synonym">Phanera variegata</name>
    <dbReference type="NCBI Taxonomy" id="167791"/>
    <lineage>
        <taxon>Eukaryota</taxon>
        <taxon>Viridiplantae</taxon>
        <taxon>Streptophyta</taxon>
        <taxon>Embryophyta</taxon>
        <taxon>Tracheophyta</taxon>
        <taxon>Spermatophyta</taxon>
        <taxon>Magnoliopsida</taxon>
        <taxon>eudicotyledons</taxon>
        <taxon>Gunneridae</taxon>
        <taxon>Pentapetalae</taxon>
        <taxon>rosids</taxon>
        <taxon>fabids</taxon>
        <taxon>Fabales</taxon>
        <taxon>Fabaceae</taxon>
        <taxon>Cercidoideae</taxon>
        <taxon>Cercideae</taxon>
        <taxon>Bauhiniinae</taxon>
        <taxon>Bauhinia</taxon>
    </lineage>
</organism>
<proteinExistence type="predicted"/>